<dbReference type="GO" id="GO:1990726">
    <property type="term" value="C:Lsm1-7-Pat1 complex"/>
    <property type="evidence" value="ECO:0007669"/>
    <property type="project" value="TreeGrafter"/>
</dbReference>
<dbReference type="PANTHER" id="PTHR13829:SF2">
    <property type="entry name" value="U6 SNRNA-ASSOCIATED SM-LIKE PROTEIN LSM2"/>
    <property type="match status" value="1"/>
</dbReference>
<evidence type="ECO:0000256" key="10">
    <source>
        <dbReference type="SAM" id="Phobius"/>
    </source>
</evidence>
<gene>
    <name evidence="12" type="ORF">BU26DRAFT_601137</name>
</gene>
<dbReference type="OrthoDB" id="10256176at2759"/>
<dbReference type="InterPro" id="IPR016654">
    <property type="entry name" value="U6_snRNA_Lsm2"/>
</dbReference>
<keyword evidence="3" id="KW-0507">mRNA processing</keyword>
<keyword evidence="10" id="KW-0472">Membrane</keyword>
<dbReference type="CDD" id="cd01725">
    <property type="entry name" value="LSm2"/>
    <property type="match status" value="1"/>
</dbReference>
<feature type="region of interest" description="Disordered" evidence="9">
    <location>
        <begin position="207"/>
        <end position="228"/>
    </location>
</feature>
<dbReference type="GO" id="GO:0000398">
    <property type="term" value="P:mRNA splicing, via spliceosome"/>
    <property type="evidence" value="ECO:0007669"/>
    <property type="project" value="TreeGrafter"/>
</dbReference>
<dbReference type="SMART" id="SM00651">
    <property type="entry name" value="Sm"/>
    <property type="match status" value="1"/>
</dbReference>
<feature type="compositionally biased region" description="Low complexity" evidence="9">
    <location>
        <begin position="95"/>
        <end position="121"/>
    </location>
</feature>
<keyword evidence="6" id="KW-0508">mRNA splicing</keyword>
<protein>
    <submittedName>
        <fullName evidence="12">Sm-like ribonucleoprotein</fullName>
    </submittedName>
</protein>
<evidence type="ECO:0000256" key="5">
    <source>
        <dbReference type="ARBA" id="ARBA00022884"/>
    </source>
</evidence>
<dbReference type="PROSITE" id="PS52002">
    <property type="entry name" value="SM"/>
    <property type="match status" value="1"/>
</dbReference>
<evidence type="ECO:0000313" key="12">
    <source>
        <dbReference type="EMBL" id="KAF2252921.1"/>
    </source>
</evidence>
<evidence type="ECO:0000256" key="8">
    <source>
        <dbReference type="ARBA" id="ARBA00023274"/>
    </source>
</evidence>
<comment type="subcellular location">
    <subcellularLocation>
        <location evidence="1">Nucleus</location>
    </subcellularLocation>
</comment>
<accession>A0A6A6IR33</accession>
<keyword evidence="10" id="KW-0812">Transmembrane</keyword>
<dbReference type="PANTHER" id="PTHR13829">
    <property type="entry name" value="SNRNP CORE PROTEIN FAMILY MEMBER"/>
    <property type="match status" value="1"/>
</dbReference>
<proteinExistence type="inferred from homology"/>
<feature type="compositionally biased region" description="Basic residues" evidence="9">
    <location>
        <begin position="160"/>
        <end position="177"/>
    </location>
</feature>
<keyword evidence="7" id="KW-0539">Nucleus</keyword>
<dbReference type="RefSeq" id="XP_033687925.1">
    <property type="nucleotide sequence ID" value="XM_033835243.1"/>
</dbReference>
<dbReference type="InterPro" id="IPR001163">
    <property type="entry name" value="Sm_dom_euk/arc"/>
</dbReference>
<evidence type="ECO:0000259" key="11">
    <source>
        <dbReference type="PROSITE" id="PS52002"/>
    </source>
</evidence>
<evidence type="ECO:0000256" key="9">
    <source>
        <dbReference type="SAM" id="MobiDB-lite"/>
    </source>
</evidence>
<feature type="region of interest" description="Disordered" evidence="9">
    <location>
        <begin position="88"/>
        <end position="130"/>
    </location>
</feature>
<feature type="domain" description="Sm" evidence="11">
    <location>
        <begin position="2"/>
        <end position="76"/>
    </location>
</feature>
<keyword evidence="10" id="KW-1133">Transmembrane helix</keyword>
<dbReference type="Pfam" id="PF01423">
    <property type="entry name" value="LSM"/>
    <property type="match status" value="1"/>
</dbReference>
<feature type="compositionally biased region" description="Basic and acidic residues" evidence="9">
    <location>
        <begin position="178"/>
        <end position="187"/>
    </location>
</feature>
<evidence type="ECO:0000256" key="4">
    <source>
        <dbReference type="ARBA" id="ARBA00022728"/>
    </source>
</evidence>
<dbReference type="GO" id="GO:0003723">
    <property type="term" value="F:RNA binding"/>
    <property type="evidence" value="ECO:0007669"/>
    <property type="project" value="UniProtKB-KW"/>
</dbReference>
<dbReference type="InterPro" id="IPR010920">
    <property type="entry name" value="LSM_dom_sf"/>
</dbReference>
<evidence type="ECO:0000256" key="7">
    <source>
        <dbReference type="ARBA" id="ARBA00023242"/>
    </source>
</evidence>
<keyword evidence="8 12" id="KW-0687">Ribonucleoprotein</keyword>
<dbReference type="FunFam" id="2.30.30.100:FF:000009">
    <property type="entry name" value="U6 snRNA-associated Sm-like protein LSm2"/>
    <property type="match status" value="1"/>
</dbReference>
<keyword evidence="5" id="KW-0694">RNA-binding</keyword>
<dbReference type="GeneID" id="54588573"/>
<keyword evidence="13" id="KW-1185">Reference proteome</keyword>
<feature type="transmembrane region" description="Helical" evidence="10">
    <location>
        <begin position="138"/>
        <end position="158"/>
    </location>
</feature>
<dbReference type="AlphaFoldDB" id="A0A6A6IR33"/>
<dbReference type="InterPro" id="IPR047575">
    <property type="entry name" value="Sm"/>
</dbReference>
<dbReference type="EMBL" id="ML987191">
    <property type="protein sequence ID" value="KAF2252921.1"/>
    <property type="molecule type" value="Genomic_DNA"/>
</dbReference>
<organism evidence="12 13">
    <name type="scientific">Trematosphaeria pertusa</name>
    <dbReference type="NCBI Taxonomy" id="390896"/>
    <lineage>
        <taxon>Eukaryota</taxon>
        <taxon>Fungi</taxon>
        <taxon>Dikarya</taxon>
        <taxon>Ascomycota</taxon>
        <taxon>Pezizomycotina</taxon>
        <taxon>Dothideomycetes</taxon>
        <taxon>Pleosporomycetidae</taxon>
        <taxon>Pleosporales</taxon>
        <taxon>Massarineae</taxon>
        <taxon>Trematosphaeriaceae</taxon>
        <taxon>Trematosphaeria</taxon>
    </lineage>
</organism>
<feature type="compositionally biased region" description="Basic and acidic residues" evidence="9">
    <location>
        <begin position="207"/>
        <end position="221"/>
    </location>
</feature>
<dbReference type="GO" id="GO:0000932">
    <property type="term" value="C:P-body"/>
    <property type="evidence" value="ECO:0007669"/>
    <property type="project" value="TreeGrafter"/>
</dbReference>
<dbReference type="SUPFAM" id="SSF50182">
    <property type="entry name" value="Sm-like ribonucleoproteins"/>
    <property type="match status" value="1"/>
</dbReference>
<evidence type="ECO:0000256" key="1">
    <source>
        <dbReference type="ARBA" id="ARBA00004123"/>
    </source>
</evidence>
<dbReference type="GO" id="GO:0071011">
    <property type="term" value="C:precatalytic spliceosome"/>
    <property type="evidence" value="ECO:0007669"/>
    <property type="project" value="TreeGrafter"/>
</dbReference>
<dbReference type="Proteomes" id="UP000800094">
    <property type="component" value="Unassembled WGS sequence"/>
</dbReference>
<evidence type="ECO:0000313" key="13">
    <source>
        <dbReference type="Proteomes" id="UP000800094"/>
    </source>
</evidence>
<evidence type="ECO:0000256" key="3">
    <source>
        <dbReference type="ARBA" id="ARBA00022664"/>
    </source>
</evidence>
<feature type="region of interest" description="Disordered" evidence="9">
    <location>
        <begin position="160"/>
        <end position="194"/>
    </location>
</feature>
<keyword evidence="4" id="KW-0747">Spliceosome</keyword>
<dbReference type="GO" id="GO:0071013">
    <property type="term" value="C:catalytic step 2 spliceosome"/>
    <property type="evidence" value="ECO:0007669"/>
    <property type="project" value="TreeGrafter"/>
</dbReference>
<reference evidence="12" key="1">
    <citation type="journal article" date="2020" name="Stud. Mycol.">
        <title>101 Dothideomycetes genomes: a test case for predicting lifestyles and emergence of pathogens.</title>
        <authorList>
            <person name="Haridas S."/>
            <person name="Albert R."/>
            <person name="Binder M."/>
            <person name="Bloem J."/>
            <person name="Labutti K."/>
            <person name="Salamov A."/>
            <person name="Andreopoulos B."/>
            <person name="Baker S."/>
            <person name="Barry K."/>
            <person name="Bills G."/>
            <person name="Bluhm B."/>
            <person name="Cannon C."/>
            <person name="Castanera R."/>
            <person name="Culley D."/>
            <person name="Daum C."/>
            <person name="Ezra D."/>
            <person name="Gonzalez J."/>
            <person name="Henrissat B."/>
            <person name="Kuo A."/>
            <person name="Liang C."/>
            <person name="Lipzen A."/>
            <person name="Lutzoni F."/>
            <person name="Magnuson J."/>
            <person name="Mondo S."/>
            <person name="Nolan M."/>
            <person name="Ohm R."/>
            <person name="Pangilinan J."/>
            <person name="Park H.-J."/>
            <person name="Ramirez L."/>
            <person name="Alfaro M."/>
            <person name="Sun H."/>
            <person name="Tritt A."/>
            <person name="Yoshinaga Y."/>
            <person name="Zwiers L.-H."/>
            <person name="Turgeon B."/>
            <person name="Goodwin S."/>
            <person name="Spatafora J."/>
            <person name="Crous P."/>
            <person name="Grigoriev I."/>
        </authorList>
    </citation>
    <scope>NUCLEOTIDE SEQUENCE</scope>
    <source>
        <strain evidence="12">CBS 122368</strain>
    </source>
</reference>
<evidence type="ECO:0000256" key="6">
    <source>
        <dbReference type="ARBA" id="ARBA00023187"/>
    </source>
</evidence>
<dbReference type="GO" id="GO:0005688">
    <property type="term" value="C:U6 snRNP"/>
    <property type="evidence" value="ECO:0007669"/>
    <property type="project" value="TreeGrafter"/>
</dbReference>
<name>A0A6A6IR33_9PLEO</name>
<dbReference type="GO" id="GO:0046540">
    <property type="term" value="C:U4/U6 x U5 tri-snRNP complex"/>
    <property type="evidence" value="ECO:0007669"/>
    <property type="project" value="TreeGrafter"/>
</dbReference>
<comment type="similarity">
    <text evidence="2">Belongs to the snRNP Sm proteins family.</text>
</comment>
<sequence length="228" mass="25196">MLFFSFFKTLVDHEITVELKNEVCIRGTLKSVDQYLNIKLDNAEATDELRWPHLCSTRDMFIRGSVVRYVHLPSGAVDTALLEDATRREAEAAKNKANATPSTPSSTSSSTPTTTTSLPSPGTAQPLEAHPTERSKMVAIPVALVGMLLIVGGLAYSLHRRKKHQRTKGGSIRKKKRESGIGEEHQEPGMGNNATVVARLPVAELPRDNRKWTDRGYREYRSSNAGRA</sequence>
<evidence type="ECO:0000256" key="2">
    <source>
        <dbReference type="ARBA" id="ARBA00006850"/>
    </source>
</evidence>
<dbReference type="Gene3D" id="2.30.30.100">
    <property type="match status" value="1"/>
</dbReference>